<comment type="subcellular location">
    <subcellularLocation>
        <location evidence="1">Cytoplasm</location>
    </subcellularLocation>
</comment>
<gene>
    <name evidence="12" type="ORF">L9F63_016827</name>
</gene>
<dbReference type="SUPFAM" id="SSF50249">
    <property type="entry name" value="Nucleic acid-binding proteins"/>
    <property type="match status" value="1"/>
</dbReference>
<keyword evidence="13" id="KW-1185">Reference proteome</keyword>
<protein>
    <recommendedName>
        <fullName evidence="14">Dis3-like cold-shock domain-containing protein</fullName>
    </recommendedName>
</protein>
<evidence type="ECO:0000259" key="11">
    <source>
        <dbReference type="Pfam" id="PF17849"/>
    </source>
</evidence>
<evidence type="ECO:0000256" key="8">
    <source>
        <dbReference type="ARBA" id="ARBA00022884"/>
    </source>
</evidence>
<dbReference type="GO" id="GO:0000175">
    <property type="term" value="F:3'-5'-RNA exonuclease activity"/>
    <property type="evidence" value="ECO:0007669"/>
    <property type="project" value="UniProtKB-ARBA"/>
</dbReference>
<organism evidence="12 13">
    <name type="scientific">Diploptera punctata</name>
    <name type="common">Pacific beetle cockroach</name>
    <dbReference type="NCBI Taxonomy" id="6984"/>
    <lineage>
        <taxon>Eukaryota</taxon>
        <taxon>Metazoa</taxon>
        <taxon>Ecdysozoa</taxon>
        <taxon>Arthropoda</taxon>
        <taxon>Hexapoda</taxon>
        <taxon>Insecta</taxon>
        <taxon>Pterygota</taxon>
        <taxon>Neoptera</taxon>
        <taxon>Polyneoptera</taxon>
        <taxon>Dictyoptera</taxon>
        <taxon>Blattodea</taxon>
        <taxon>Blaberoidea</taxon>
        <taxon>Blaberidae</taxon>
        <taxon>Diplopterinae</taxon>
        <taxon>Diploptera</taxon>
    </lineage>
</organism>
<keyword evidence="5" id="KW-0378">Hydrolase</keyword>
<name>A0AAD8EH80_DIPPU</name>
<keyword evidence="3" id="KW-0540">Nuclease</keyword>
<dbReference type="Gene3D" id="2.40.50.700">
    <property type="match status" value="1"/>
</dbReference>
<evidence type="ECO:0000256" key="5">
    <source>
        <dbReference type="ARBA" id="ARBA00022801"/>
    </source>
</evidence>
<feature type="compositionally biased region" description="Basic residues" evidence="9">
    <location>
        <begin position="41"/>
        <end position="53"/>
    </location>
</feature>
<evidence type="ECO:0000256" key="7">
    <source>
        <dbReference type="ARBA" id="ARBA00022842"/>
    </source>
</evidence>
<dbReference type="Gene3D" id="2.40.50.690">
    <property type="match status" value="1"/>
</dbReference>
<evidence type="ECO:0000256" key="3">
    <source>
        <dbReference type="ARBA" id="ARBA00022722"/>
    </source>
</evidence>
<feature type="compositionally biased region" description="Polar residues" evidence="9">
    <location>
        <begin position="141"/>
        <end position="161"/>
    </location>
</feature>
<keyword evidence="8" id="KW-0694">RNA-binding</keyword>
<evidence type="ECO:0000256" key="4">
    <source>
        <dbReference type="ARBA" id="ARBA00022723"/>
    </source>
</evidence>
<feature type="compositionally biased region" description="Basic residues" evidence="9">
    <location>
        <begin position="120"/>
        <end position="131"/>
    </location>
</feature>
<keyword evidence="7" id="KW-0460">Magnesium</keyword>
<dbReference type="Pfam" id="PF17216">
    <property type="entry name" value="Rrp44_CSD1"/>
    <property type="match status" value="1"/>
</dbReference>
<dbReference type="EMBL" id="JASPKZ010004571">
    <property type="protein sequence ID" value="KAJ9590051.1"/>
    <property type="molecule type" value="Genomic_DNA"/>
</dbReference>
<reference evidence="12" key="1">
    <citation type="journal article" date="2023" name="IScience">
        <title>Live-bearing cockroach genome reveals convergent evolutionary mechanisms linked to viviparity in insects and beyond.</title>
        <authorList>
            <person name="Fouks B."/>
            <person name="Harrison M.C."/>
            <person name="Mikhailova A.A."/>
            <person name="Marchal E."/>
            <person name="English S."/>
            <person name="Carruthers M."/>
            <person name="Jennings E.C."/>
            <person name="Chiamaka E.L."/>
            <person name="Frigard R.A."/>
            <person name="Pippel M."/>
            <person name="Attardo G.M."/>
            <person name="Benoit J.B."/>
            <person name="Bornberg-Bauer E."/>
            <person name="Tobe S.S."/>
        </authorList>
    </citation>
    <scope>NUCLEOTIDE SEQUENCE</scope>
    <source>
        <strain evidence="12">Stay&amp;Tobe</strain>
    </source>
</reference>
<evidence type="ECO:0000313" key="13">
    <source>
        <dbReference type="Proteomes" id="UP001233999"/>
    </source>
</evidence>
<evidence type="ECO:0000256" key="6">
    <source>
        <dbReference type="ARBA" id="ARBA00022839"/>
    </source>
</evidence>
<comment type="caution">
    <text evidence="12">The sequence shown here is derived from an EMBL/GenBank/DDBJ whole genome shotgun (WGS) entry which is preliminary data.</text>
</comment>
<evidence type="ECO:0000259" key="10">
    <source>
        <dbReference type="Pfam" id="PF17216"/>
    </source>
</evidence>
<evidence type="ECO:0000256" key="1">
    <source>
        <dbReference type="ARBA" id="ARBA00004496"/>
    </source>
</evidence>
<dbReference type="GO" id="GO:0000932">
    <property type="term" value="C:P-body"/>
    <property type="evidence" value="ECO:0007669"/>
    <property type="project" value="TreeGrafter"/>
</dbReference>
<dbReference type="InterPro" id="IPR033771">
    <property type="entry name" value="Rrp44_CSD1"/>
</dbReference>
<feature type="region of interest" description="Disordered" evidence="9">
    <location>
        <begin position="109"/>
        <end position="194"/>
    </location>
</feature>
<feature type="compositionally biased region" description="Basic and acidic residues" evidence="9">
    <location>
        <begin position="30"/>
        <end position="40"/>
    </location>
</feature>
<feature type="region of interest" description="Disordered" evidence="9">
    <location>
        <begin position="1"/>
        <end position="72"/>
    </location>
</feature>
<dbReference type="PANTHER" id="PTHR23355:SF9">
    <property type="entry name" value="DIS3-LIKE EXONUCLEASE 2"/>
    <property type="match status" value="1"/>
</dbReference>
<reference evidence="12" key="2">
    <citation type="submission" date="2023-05" db="EMBL/GenBank/DDBJ databases">
        <authorList>
            <person name="Fouks B."/>
        </authorList>
    </citation>
    <scope>NUCLEOTIDE SEQUENCE</scope>
    <source>
        <strain evidence="12">Stay&amp;Tobe</strain>
        <tissue evidence="12">Testes</tissue>
    </source>
</reference>
<feature type="compositionally biased region" description="Basic and acidic residues" evidence="9">
    <location>
        <begin position="54"/>
        <end position="70"/>
    </location>
</feature>
<dbReference type="GO" id="GO:0008266">
    <property type="term" value="F:poly(U) RNA binding"/>
    <property type="evidence" value="ECO:0007669"/>
    <property type="project" value="UniProtKB-ARBA"/>
</dbReference>
<keyword evidence="6" id="KW-0269">Exonuclease</keyword>
<feature type="domain" description="CSD1" evidence="10">
    <location>
        <begin position="198"/>
        <end position="272"/>
    </location>
</feature>
<dbReference type="Proteomes" id="UP001233999">
    <property type="component" value="Unassembled WGS sequence"/>
</dbReference>
<keyword evidence="2" id="KW-0963">Cytoplasm</keyword>
<proteinExistence type="predicted"/>
<dbReference type="InterPro" id="IPR050180">
    <property type="entry name" value="RNR_Ribonuclease"/>
</dbReference>
<feature type="domain" description="CSD2" evidence="11">
    <location>
        <begin position="310"/>
        <end position="384"/>
    </location>
</feature>
<dbReference type="GO" id="GO:0010587">
    <property type="term" value="P:miRNA catabolic process"/>
    <property type="evidence" value="ECO:0007669"/>
    <property type="project" value="TreeGrafter"/>
</dbReference>
<keyword evidence="4" id="KW-0479">Metal-binding</keyword>
<evidence type="ECO:0008006" key="14">
    <source>
        <dbReference type="Google" id="ProtNLM"/>
    </source>
</evidence>
<dbReference type="GO" id="GO:0046872">
    <property type="term" value="F:metal ion binding"/>
    <property type="evidence" value="ECO:0007669"/>
    <property type="project" value="UniProtKB-KW"/>
</dbReference>
<dbReference type="FunFam" id="2.40.50.700:FF:000003">
    <property type="entry name" value="DIS3-like exonuclease 2"/>
    <property type="match status" value="1"/>
</dbReference>
<dbReference type="InterPro" id="IPR041505">
    <property type="entry name" value="Dis3_CSD2"/>
</dbReference>
<dbReference type="GO" id="GO:0006402">
    <property type="term" value="P:mRNA catabolic process"/>
    <property type="evidence" value="ECO:0007669"/>
    <property type="project" value="TreeGrafter"/>
</dbReference>
<evidence type="ECO:0000313" key="12">
    <source>
        <dbReference type="EMBL" id="KAJ9590051.1"/>
    </source>
</evidence>
<feature type="non-terminal residue" evidence="12">
    <location>
        <position position="416"/>
    </location>
</feature>
<dbReference type="InterPro" id="IPR012340">
    <property type="entry name" value="NA-bd_OB-fold"/>
</dbReference>
<feature type="compositionally biased region" description="Polar residues" evidence="9">
    <location>
        <begin position="169"/>
        <end position="181"/>
    </location>
</feature>
<evidence type="ECO:0000256" key="2">
    <source>
        <dbReference type="ARBA" id="ARBA00022490"/>
    </source>
</evidence>
<evidence type="ECO:0000256" key="9">
    <source>
        <dbReference type="SAM" id="MobiDB-lite"/>
    </source>
</evidence>
<sequence>MEELQDNEGACSMLEHENDIPVGIDTSENVDGKENTAEQQKKKKKTRRRKKSKTKDLNDGCEENIEHQKPEISMNMQSQLKYLGLDYNIEVNEIREEIAKVNIGMENTENSETQATTSTNKKKKKHSKKKQANSVELSPLYSINNEPDTHSDIQNTPNKPRSPNKIHSDVQNTPNKPSSPNKQDKKTPKSSTSKEITTFEDYLLPSEAIAALQQKILISGSIRINQRNYKEAYINAPDKGQDILIEGMRSRNRALEGDEVLVKVNHVSAWRIQGQQKQRTGKVVFIKEQVHPRVSVGFLKPMPDNNQDWALFSPRDSRVPRIKIPMAKCPKDFLKNSNKYKNVLYLVMLEEWKDVRYAEGSILERIGDIGDLKSETVALLLENDIETNPFDIHLYQYFPHSPFVIPEEEMNSRKDL</sequence>
<accession>A0AAD8EH80</accession>
<dbReference type="PANTHER" id="PTHR23355">
    <property type="entry name" value="RIBONUCLEASE"/>
    <property type="match status" value="1"/>
</dbReference>
<dbReference type="AlphaFoldDB" id="A0AAD8EH80"/>
<dbReference type="Pfam" id="PF17849">
    <property type="entry name" value="OB_Dis3"/>
    <property type="match status" value="1"/>
</dbReference>